<protein>
    <submittedName>
        <fullName evidence="1">Uncharacterized protein</fullName>
    </submittedName>
</protein>
<name>A0A1R0H4T7_9FUNG</name>
<accession>A0A1R0H4T7</accession>
<proteinExistence type="predicted"/>
<evidence type="ECO:0000313" key="2">
    <source>
        <dbReference type="Proteomes" id="UP000187455"/>
    </source>
</evidence>
<evidence type="ECO:0000313" key="1">
    <source>
        <dbReference type="EMBL" id="OLY84185.1"/>
    </source>
</evidence>
<keyword evidence="2" id="KW-1185">Reference proteome</keyword>
<comment type="caution">
    <text evidence="1">The sequence shown here is derived from an EMBL/GenBank/DDBJ whole genome shotgun (WGS) entry which is preliminary data.</text>
</comment>
<dbReference type="AlphaFoldDB" id="A0A1R0H4T7"/>
<sequence length="74" mass="8009">MDLSDEADIERVGYAIGKEKGISDGSALGVEEGISLGLGSCYDYFVALRGESWFRKDCEKSDESNIPAKQVSTN</sequence>
<dbReference type="EMBL" id="LSSL01000589">
    <property type="protein sequence ID" value="OLY84185.1"/>
    <property type="molecule type" value="Genomic_DNA"/>
</dbReference>
<organism evidence="1 2">
    <name type="scientific">Smittium mucronatum</name>
    <dbReference type="NCBI Taxonomy" id="133383"/>
    <lineage>
        <taxon>Eukaryota</taxon>
        <taxon>Fungi</taxon>
        <taxon>Fungi incertae sedis</taxon>
        <taxon>Zoopagomycota</taxon>
        <taxon>Kickxellomycotina</taxon>
        <taxon>Harpellomycetes</taxon>
        <taxon>Harpellales</taxon>
        <taxon>Legeriomycetaceae</taxon>
        <taxon>Smittium</taxon>
    </lineage>
</organism>
<reference evidence="1 2" key="1">
    <citation type="journal article" date="2016" name="Mol. Biol. Evol.">
        <title>Genome-Wide Survey of Gut Fungi (Harpellales) Reveals the First Horizontally Transferred Ubiquitin Gene from a Mosquito Host.</title>
        <authorList>
            <person name="Wang Y."/>
            <person name="White M.M."/>
            <person name="Kvist S."/>
            <person name="Moncalvo J.M."/>
        </authorList>
    </citation>
    <scope>NUCLEOTIDE SEQUENCE [LARGE SCALE GENOMIC DNA]</scope>
    <source>
        <strain evidence="1 2">ALG-7-W6</strain>
    </source>
</reference>
<dbReference type="Proteomes" id="UP000187455">
    <property type="component" value="Unassembled WGS sequence"/>
</dbReference>
<gene>
    <name evidence="1" type="ORF">AYI68_g1658</name>
</gene>